<feature type="compositionally biased region" description="Acidic residues" evidence="1">
    <location>
        <begin position="47"/>
        <end position="77"/>
    </location>
</feature>
<reference evidence="3" key="1">
    <citation type="journal article" date="2017" name="bioRxiv">
        <title>Comparative analysis of the genomes of Stylophora pistillata and Acropora digitifera provides evidence for extensive differences between species of corals.</title>
        <authorList>
            <person name="Voolstra C.R."/>
            <person name="Li Y."/>
            <person name="Liew Y.J."/>
            <person name="Baumgarten S."/>
            <person name="Zoccola D."/>
            <person name="Flot J.-F."/>
            <person name="Tambutte S."/>
            <person name="Allemand D."/>
            <person name="Aranda M."/>
        </authorList>
    </citation>
    <scope>NUCLEOTIDE SEQUENCE [LARGE SCALE GENOMIC DNA]</scope>
</reference>
<name>A0A2B4R5V7_STYPI</name>
<evidence type="ECO:0000313" key="3">
    <source>
        <dbReference type="Proteomes" id="UP000225706"/>
    </source>
</evidence>
<gene>
    <name evidence="2" type="ORF">AWC38_SpisGene24418</name>
</gene>
<evidence type="ECO:0000256" key="1">
    <source>
        <dbReference type="SAM" id="MobiDB-lite"/>
    </source>
</evidence>
<dbReference type="AlphaFoldDB" id="A0A2B4R5V7"/>
<organism evidence="2 3">
    <name type="scientific">Stylophora pistillata</name>
    <name type="common">Smooth cauliflower coral</name>
    <dbReference type="NCBI Taxonomy" id="50429"/>
    <lineage>
        <taxon>Eukaryota</taxon>
        <taxon>Metazoa</taxon>
        <taxon>Cnidaria</taxon>
        <taxon>Anthozoa</taxon>
        <taxon>Hexacorallia</taxon>
        <taxon>Scleractinia</taxon>
        <taxon>Astrocoeniina</taxon>
        <taxon>Pocilloporidae</taxon>
        <taxon>Stylophora</taxon>
    </lineage>
</organism>
<comment type="caution">
    <text evidence="2">The sequence shown here is derived from an EMBL/GenBank/DDBJ whole genome shotgun (WGS) entry which is preliminary data.</text>
</comment>
<feature type="region of interest" description="Disordered" evidence="1">
    <location>
        <begin position="37"/>
        <end position="84"/>
    </location>
</feature>
<accession>A0A2B4R5V7</accession>
<evidence type="ECO:0000313" key="2">
    <source>
        <dbReference type="EMBL" id="PFX11747.1"/>
    </source>
</evidence>
<dbReference type="Proteomes" id="UP000225706">
    <property type="component" value="Unassembled WGS sequence"/>
</dbReference>
<keyword evidence="3" id="KW-1185">Reference proteome</keyword>
<protein>
    <submittedName>
        <fullName evidence="2">Uncharacterized protein</fullName>
    </submittedName>
</protein>
<sequence length="113" mass="12997">MRMAREADGTRKFTRNEWLTKSQVQSLFSKLSALKRRKATVAKDPEQDANDDDNHDDDDDDDYDDYDDESLIEEDGGYLEHEARKKDVADVTSEIGLAHPVFTYGDELHSQWG</sequence>
<dbReference type="EMBL" id="LSMT01001941">
    <property type="protein sequence ID" value="PFX11747.1"/>
    <property type="molecule type" value="Genomic_DNA"/>
</dbReference>
<proteinExistence type="predicted"/>